<evidence type="ECO:0000256" key="2">
    <source>
        <dbReference type="SAM" id="MobiDB-lite"/>
    </source>
</evidence>
<evidence type="ECO:0000313" key="4">
    <source>
        <dbReference type="Proteomes" id="UP001233999"/>
    </source>
</evidence>
<dbReference type="GO" id="GO:0016567">
    <property type="term" value="P:protein ubiquitination"/>
    <property type="evidence" value="ECO:0007669"/>
    <property type="project" value="TreeGrafter"/>
</dbReference>
<gene>
    <name evidence="3" type="ORF">L9F63_013341</name>
</gene>
<protein>
    <submittedName>
        <fullName evidence="3">Uncharacterized protein</fullName>
    </submittedName>
</protein>
<dbReference type="InterPro" id="IPR052639">
    <property type="entry name" value="TRAIP_ubiq-protein_ligase"/>
</dbReference>
<dbReference type="GO" id="GO:0005634">
    <property type="term" value="C:nucleus"/>
    <property type="evidence" value="ECO:0007669"/>
    <property type="project" value="TreeGrafter"/>
</dbReference>
<comment type="caution">
    <text evidence="3">The sequence shown here is derived from an EMBL/GenBank/DDBJ whole genome shotgun (WGS) entry which is preliminary data.</text>
</comment>
<dbReference type="GO" id="GO:0061630">
    <property type="term" value="F:ubiquitin protein ligase activity"/>
    <property type="evidence" value="ECO:0007669"/>
    <property type="project" value="TreeGrafter"/>
</dbReference>
<reference evidence="3" key="1">
    <citation type="journal article" date="2023" name="IScience">
        <title>Live-bearing cockroach genome reveals convergent evolutionary mechanisms linked to viviparity in insects and beyond.</title>
        <authorList>
            <person name="Fouks B."/>
            <person name="Harrison M.C."/>
            <person name="Mikhailova A.A."/>
            <person name="Marchal E."/>
            <person name="English S."/>
            <person name="Carruthers M."/>
            <person name="Jennings E.C."/>
            <person name="Chiamaka E.L."/>
            <person name="Frigard R.A."/>
            <person name="Pippel M."/>
            <person name="Attardo G.M."/>
            <person name="Benoit J.B."/>
            <person name="Bornberg-Bauer E."/>
            <person name="Tobe S.S."/>
        </authorList>
    </citation>
    <scope>NUCLEOTIDE SEQUENCE</scope>
    <source>
        <strain evidence="3">Stay&amp;Tobe</strain>
    </source>
</reference>
<proteinExistence type="predicted"/>
<evidence type="ECO:0000313" key="3">
    <source>
        <dbReference type="EMBL" id="KAJ9595477.1"/>
    </source>
</evidence>
<dbReference type="GO" id="GO:0090734">
    <property type="term" value="C:site of DNA damage"/>
    <property type="evidence" value="ECO:0007669"/>
    <property type="project" value="TreeGrafter"/>
</dbReference>
<reference evidence="3" key="2">
    <citation type="submission" date="2023-05" db="EMBL/GenBank/DDBJ databases">
        <authorList>
            <person name="Fouks B."/>
        </authorList>
    </citation>
    <scope>NUCLEOTIDE SEQUENCE</scope>
    <source>
        <strain evidence="3">Stay&amp;Tobe</strain>
        <tissue evidence="3">Testes</tissue>
    </source>
</reference>
<dbReference type="PANTHER" id="PTHR46569">
    <property type="entry name" value="E3 UBIQUITIN-PROTEIN LIGASE TRAIP"/>
    <property type="match status" value="1"/>
</dbReference>
<name>A0AAD8AAH8_DIPPU</name>
<dbReference type="Proteomes" id="UP001233999">
    <property type="component" value="Unassembled WGS sequence"/>
</dbReference>
<sequence length="389" mass="44339">SKSCPQCRQKTTEKSIHRIYFNVASNENEDDSSVLHNKIDSLKFQLSLKEKDVKNESEENAKLKIQNQGLREEIIKSEKTIQSLKATMASLKDQIRYLKAQNESAEAAIEETKRLRKHLEFLRSIETVVQGSIAEVDDILNQHGDSFESRKSLATYVSVLKREVQSTSEKKKELREKLRRYQRELNTVNSEKQHFQKETNLKSELYKQLTEDFHHLEQENKSLQKKVHELEKAIVSPSGNNPRDNALRRLLAESPLPEVVKRPRLTNPSEQDTSISVMFENVSSADNPKKKSPPTTPYLKLKSSSIGFEPLKVSQSSNLHLASSTNKYSIFNKKKETKLSSMATNFGEAYDGMGGHSKLDDFPVPIPRTKSSTKIKNKTTSLMKQSSLC</sequence>
<dbReference type="PANTHER" id="PTHR46569:SF1">
    <property type="entry name" value="E3 UBIQUITIN-PROTEIN LIGASE RFWD3-RELATED"/>
    <property type="match status" value="1"/>
</dbReference>
<keyword evidence="1" id="KW-0175">Coiled coil</keyword>
<dbReference type="EMBL" id="JASPKZ010002336">
    <property type="protein sequence ID" value="KAJ9595477.1"/>
    <property type="molecule type" value="Genomic_DNA"/>
</dbReference>
<feature type="region of interest" description="Disordered" evidence="2">
    <location>
        <begin position="357"/>
        <end position="389"/>
    </location>
</feature>
<dbReference type="SUPFAM" id="SSF46579">
    <property type="entry name" value="Prefoldin"/>
    <property type="match status" value="1"/>
</dbReference>
<accession>A0AAD8AAH8</accession>
<keyword evidence="4" id="KW-1185">Reference proteome</keyword>
<dbReference type="GO" id="GO:0031297">
    <property type="term" value="P:replication fork processing"/>
    <property type="evidence" value="ECO:0007669"/>
    <property type="project" value="TreeGrafter"/>
</dbReference>
<feature type="coiled-coil region" evidence="1">
    <location>
        <begin position="46"/>
        <end position="115"/>
    </location>
</feature>
<feature type="non-terminal residue" evidence="3">
    <location>
        <position position="389"/>
    </location>
</feature>
<evidence type="ECO:0000256" key="1">
    <source>
        <dbReference type="SAM" id="Coils"/>
    </source>
</evidence>
<dbReference type="AlphaFoldDB" id="A0AAD8AAH8"/>
<feature type="coiled-coil region" evidence="1">
    <location>
        <begin position="157"/>
        <end position="233"/>
    </location>
</feature>
<organism evidence="3 4">
    <name type="scientific">Diploptera punctata</name>
    <name type="common">Pacific beetle cockroach</name>
    <dbReference type="NCBI Taxonomy" id="6984"/>
    <lineage>
        <taxon>Eukaryota</taxon>
        <taxon>Metazoa</taxon>
        <taxon>Ecdysozoa</taxon>
        <taxon>Arthropoda</taxon>
        <taxon>Hexapoda</taxon>
        <taxon>Insecta</taxon>
        <taxon>Pterygota</taxon>
        <taxon>Neoptera</taxon>
        <taxon>Polyneoptera</taxon>
        <taxon>Dictyoptera</taxon>
        <taxon>Blattodea</taxon>
        <taxon>Blaberoidea</taxon>
        <taxon>Blaberidae</taxon>
        <taxon>Diplopterinae</taxon>
        <taxon>Diploptera</taxon>
    </lineage>
</organism>